<sequence length="162" mass="18753">MKSFFKQPHLLAAGIWIFTIALIGGLLTEIGPWYMSLKQPGWKPPDWSFGVIWTIIFIFSGVAWNIAWLSSNQRKEKIILSILFLLNGILNVLWSFLFFKLHRPDLSLIEAIFLWLSVFFIILNTASYARKASVLMLPYLIWVSIAMLLNWQIIQMNSAFIS</sequence>
<dbReference type="AlphaFoldDB" id="A0A1W1Z442"/>
<dbReference type="OrthoDB" id="9795496at2"/>
<dbReference type="PANTHER" id="PTHR10057">
    <property type="entry name" value="PERIPHERAL-TYPE BENZODIAZEPINE RECEPTOR"/>
    <property type="match status" value="1"/>
</dbReference>
<proteinExistence type="inferred from homology"/>
<comment type="similarity">
    <text evidence="2">Belongs to the TspO/BZRP family.</text>
</comment>
<dbReference type="Pfam" id="PF03073">
    <property type="entry name" value="TspO_MBR"/>
    <property type="match status" value="1"/>
</dbReference>
<dbReference type="PIRSF" id="PIRSF005859">
    <property type="entry name" value="PBR"/>
    <property type="match status" value="1"/>
</dbReference>
<dbReference type="GO" id="GO:0016020">
    <property type="term" value="C:membrane"/>
    <property type="evidence" value="ECO:0007669"/>
    <property type="project" value="UniProtKB-SubCell"/>
</dbReference>
<evidence type="ECO:0000256" key="2">
    <source>
        <dbReference type="ARBA" id="ARBA00007524"/>
    </source>
</evidence>
<evidence type="ECO:0000256" key="5">
    <source>
        <dbReference type="ARBA" id="ARBA00023136"/>
    </source>
</evidence>
<feature type="transmembrane region" description="Helical" evidence="6">
    <location>
        <begin position="47"/>
        <end position="66"/>
    </location>
</feature>
<evidence type="ECO:0000256" key="6">
    <source>
        <dbReference type="SAM" id="Phobius"/>
    </source>
</evidence>
<dbReference type="STRING" id="1938817.SAMN06296008_10499"/>
<name>A0A1W1Z442_9BURK</name>
<dbReference type="FunFam" id="1.20.1260.100:FF:000001">
    <property type="entry name" value="translocator protein 2"/>
    <property type="match status" value="1"/>
</dbReference>
<comment type="subcellular location">
    <subcellularLocation>
        <location evidence="1">Membrane</location>
        <topology evidence="1">Multi-pass membrane protein</topology>
    </subcellularLocation>
</comment>
<dbReference type="Gene3D" id="1.20.1260.100">
    <property type="entry name" value="TspO/MBR protein"/>
    <property type="match status" value="1"/>
</dbReference>
<reference evidence="7 8" key="1">
    <citation type="submission" date="2017-04" db="EMBL/GenBank/DDBJ databases">
        <authorList>
            <person name="Afonso C.L."/>
            <person name="Miller P.J."/>
            <person name="Scott M.A."/>
            <person name="Spackman E."/>
            <person name="Goraichik I."/>
            <person name="Dimitrov K.M."/>
            <person name="Suarez D.L."/>
            <person name="Swayne D.E."/>
        </authorList>
    </citation>
    <scope>NUCLEOTIDE SEQUENCE [LARGE SCALE GENOMIC DNA]</scope>
    <source>
        <strain evidence="7 8">VK13</strain>
    </source>
</reference>
<dbReference type="EMBL" id="FWXJ01000004">
    <property type="protein sequence ID" value="SMC43199.1"/>
    <property type="molecule type" value="Genomic_DNA"/>
</dbReference>
<keyword evidence="4 6" id="KW-1133">Transmembrane helix</keyword>
<evidence type="ECO:0000256" key="1">
    <source>
        <dbReference type="ARBA" id="ARBA00004141"/>
    </source>
</evidence>
<dbReference type="InterPro" id="IPR038330">
    <property type="entry name" value="TspO/MBR-related_sf"/>
</dbReference>
<feature type="transmembrane region" description="Helical" evidence="6">
    <location>
        <begin position="12"/>
        <end position="35"/>
    </location>
</feature>
<protein>
    <submittedName>
        <fullName evidence="7">TspO and MBR related proteins</fullName>
    </submittedName>
</protein>
<keyword evidence="3 6" id="KW-0812">Transmembrane</keyword>
<evidence type="ECO:0000256" key="4">
    <source>
        <dbReference type="ARBA" id="ARBA00022989"/>
    </source>
</evidence>
<dbReference type="CDD" id="cd15904">
    <property type="entry name" value="TSPO_MBR"/>
    <property type="match status" value="1"/>
</dbReference>
<dbReference type="InterPro" id="IPR004307">
    <property type="entry name" value="TspO_MBR"/>
</dbReference>
<evidence type="ECO:0000313" key="8">
    <source>
        <dbReference type="Proteomes" id="UP000192708"/>
    </source>
</evidence>
<accession>A0A1W1Z442</accession>
<keyword evidence="8" id="KW-1185">Reference proteome</keyword>
<dbReference type="Proteomes" id="UP000192708">
    <property type="component" value="Unassembled WGS sequence"/>
</dbReference>
<feature type="transmembrane region" description="Helical" evidence="6">
    <location>
        <begin position="111"/>
        <end position="129"/>
    </location>
</feature>
<evidence type="ECO:0000256" key="3">
    <source>
        <dbReference type="ARBA" id="ARBA00022692"/>
    </source>
</evidence>
<organism evidence="7 8">
    <name type="scientific">Polynucleobacter kasalickyi</name>
    <dbReference type="NCBI Taxonomy" id="1938817"/>
    <lineage>
        <taxon>Bacteria</taxon>
        <taxon>Pseudomonadati</taxon>
        <taxon>Pseudomonadota</taxon>
        <taxon>Betaproteobacteria</taxon>
        <taxon>Burkholderiales</taxon>
        <taxon>Burkholderiaceae</taxon>
        <taxon>Polynucleobacter</taxon>
    </lineage>
</organism>
<feature type="transmembrane region" description="Helical" evidence="6">
    <location>
        <begin position="136"/>
        <end position="154"/>
    </location>
</feature>
<dbReference type="RefSeq" id="WP_084283067.1">
    <property type="nucleotide sequence ID" value="NZ_FWXJ01000004.1"/>
</dbReference>
<gene>
    <name evidence="7" type="ORF">SAMN06296008_10499</name>
</gene>
<dbReference type="PANTHER" id="PTHR10057:SF0">
    <property type="entry name" value="TRANSLOCATOR PROTEIN"/>
    <property type="match status" value="1"/>
</dbReference>
<keyword evidence="5 6" id="KW-0472">Membrane</keyword>
<feature type="transmembrane region" description="Helical" evidence="6">
    <location>
        <begin position="78"/>
        <end position="99"/>
    </location>
</feature>
<dbReference type="GO" id="GO:0033013">
    <property type="term" value="P:tetrapyrrole metabolic process"/>
    <property type="evidence" value="ECO:0007669"/>
    <property type="project" value="UniProtKB-ARBA"/>
</dbReference>
<evidence type="ECO:0000313" key="7">
    <source>
        <dbReference type="EMBL" id="SMC43199.1"/>
    </source>
</evidence>